<comment type="function">
    <text evidence="2">Catalyzes the activation of alpha-aminoadipate by ATP-dependent adenylation and the reduction of activated alpha-aminoadipate by NADPH. The activated alpha-aminoadipate is bound to the phosphopantheinyl group of the enzyme itself before it is reduced to (S)-2-amino-6-oxohexanoate.</text>
</comment>
<evidence type="ECO:0000256" key="8">
    <source>
        <dbReference type="ARBA" id="ARBA00022553"/>
    </source>
</evidence>
<dbReference type="InterPro" id="IPR014397">
    <property type="entry name" value="Lys2"/>
</dbReference>
<keyword evidence="7" id="KW-0596">Phosphopantetheine</keyword>
<name>A0ABQ8EUW6_9FUNG</name>
<comment type="catalytic activity">
    <reaction evidence="15">
        <text>(S)-2-amino-6-oxohexanoate + AMP + diphosphate + NADP(+) = L-2-aminoadipate + ATP + NADPH + H(+)</text>
        <dbReference type="Rhea" id="RHEA:46936"/>
        <dbReference type="ChEBI" id="CHEBI:15378"/>
        <dbReference type="ChEBI" id="CHEBI:30616"/>
        <dbReference type="ChEBI" id="CHEBI:33019"/>
        <dbReference type="ChEBI" id="CHEBI:57783"/>
        <dbReference type="ChEBI" id="CHEBI:58321"/>
        <dbReference type="ChEBI" id="CHEBI:58349"/>
        <dbReference type="ChEBI" id="CHEBI:58672"/>
        <dbReference type="ChEBI" id="CHEBI:456215"/>
        <dbReference type="EC" id="1.2.1.95"/>
    </reaction>
</comment>
<dbReference type="InterPro" id="IPR020845">
    <property type="entry name" value="AMP-binding_CS"/>
</dbReference>
<reference evidence="19 20" key="1">
    <citation type="submission" date="2021-02" db="EMBL/GenBank/DDBJ databases">
        <title>Variation within the Batrachochytrium salamandrivorans European outbreak.</title>
        <authorList>
            <person name="Kelly M."/>
            <person name="Pasmans F."/>
            <person name="Shea T.P."/>
            <person name="Munoz J.F."/>
            <person name="Carranza S."/>
            <person name="Cuomo C.A."/>
            <person name="Martel A."/>
        </authorList>
    </citation>
    <scope>NUCLEOTIDE SEQUENCE [LARGE SCALE GENOMIC DNA]</scope>
    <source>
        <strain evidence="19 20">AMFP18/2</strain>
    </source>
</reference>
<dbReference type="SUPFAM" id="SSF51735">
    <property type="entry name" value="NAD(P)-binding Rossmann-fold domains"/>
    <property type="match status" value="1"/>
</dbReference>
<comment type="caution">
    <text evidence="19">The sequence shown here is derived from an EMBL/GenBank/DDBJ whole genome shotgun (WGS) entry which is preliminary data.</text>
</comment>
<dbReference type="InterPro" id="IPR006162">
    <property type="entry name" value="Ppantetheine_attach_site"/>
</dbReference>
<dbReference type="Pfam" id="PF00550">
    <property type="entry name" value="PP-binding"/>
    <property type="match status" value="1"/>
</dbReference>
<keyword evidence="12" id="KW-0457">Lysine biosynthesis</keyword>
<dbReference type="Gene3D" id="3.40.50.12780">
    <property type="entry name" value="N-terminal domain of ligase-like"/>
    <property type="match status" value="1"/>
</dbReference>
<comment type="similarity">
    <text evidence="4">Belongs to the ATP-dependent AMP-binding enzyme family.</text>
</comment>
<keyword evidence="9" id="KW-0028">Amino-acid biosynthesis</keyword>
<dbReference type="PIRSF" id="PIRSF001617">
    <property type="entry name" value="Alpha-AR"/>
    <property type="match status" value="1"/>
</dbReference>
<gene>
    <name evidence="19" type="ORF">BASA50_000013</name>
</gene>
<proteinExistence type="inferred from homology"/>
<comment type="catalytic activity">
    <reaction evidence="17">
        <text>(S)-2-amino-6-oxohexanoate + NADP(+) + H2O = L-2-aminoadipate + NADPH + 2 H(+)</text>
        <dbReference type="Rhea" id="RHEA:12304"/>
        <dbReference type="ChEBI" id="CHEBI:15377"/>
        <dbReference type="ChEBI" id="CHEBI:15378"/>
        <dbReference type="ChEBI" id="CHEBI:57783"/>
        <dbReference type="ChEBI" id="CHEBI:58321"/>
        <dbReference type="ChEBI" id="CHEBI:58349"/>
        <dbReference type="ChEBI" id="CHEBI:58672"/>
        <dbReference type="EC" id="1.2.1.31"/>
    </reaction>
</comment>
<evidence type="ECO:0000256" key="9">
    <source>
        <dbReference type="ARBA" id="ARBA00022605"/>
    </source>
</evidence>
<evidence type="ECO:0000259" key="18">
    <source>
        <dbReference type="PROSITE" id="PS50075"/>
    </source>
</evidence>
<dbReference type="NCBIfam" id="TIGR01733">
    <property type="entry name" value="AA-adenyl-dom"/>
    <property type="match status" value="1"/>
</dbReference>
<dbReference type="Gene3D" id="1.10.1200.10">
    <property type="entry name" value="ACP-like"/>
    <property type="match status" value="1"/>
</dbReference>
<dbReference type="InterPro" id="IPR025110">
    <property type="entry name" value="AMP-bd_C"/>
</dbReference>
<evidence type="ECO:0000256" key="2">
    <source>
        <dbReference type="ARBA" id="ARBA00003499"/>
    </source>
</evidence>
<dbReference type="EC" id="1.2.1.31" evidence="6"/>
<evidence type="ECO:0000256" key="14">
    <source>
        <dbReference type="ARBA" id="ARBA00032195"/>
    </source>
</evidence>
<evidence type="ECO:0000256" key="5">
    <source>
        <dbReference type="ARBA" id="ARBA00012913"/>
    </source>
</evidence>
<dbReference type="CDD" id="cd05235">
    <property type="entry name" value="SDR_e1"/>
    <property type="match status" value="1"/>
</dbReference>
<keyword evidence="20" id="KW-1185">Reference proteome</keyword>
<dbReference type="InterPro" id="IPR010080">
    <property type="entry name" value="Thioester_reductase-like_dom"/>
</dbReference>
<evidence type="ECO:0000256" key="13">
    <source>
        <dbReference type="ARBA" id="ARBA00031335"/>
    </source>
</evidence>
<comment type="pathway">
    <text evidence="3">Amino-acid biosynthesis; L-lysine biosynthesis via AAA pathway; L-lysine from L-alpha-aminoadipate (fungal route): step 1/3.</text>
</comment>
<dbReference type="SUPFAM" id="SSF47336">
    <property type="entry name" value="ACP-like"/>
    <property type="match status" value="1"/>
</dbReference>
<dbReference type="Gene3D" id="3.30.559.30">
    <property type="entry name" value="Nonribosomal peptide synthetase, condensation domain"/>
    <property type="match status" value="1"/>
</dbReference>
<evidence type="ECO:0000256" key="4">
    <source>
        <dbReference type="ARBA" id="ARBA00006432"/>
    </source>
</evidence>
<dbReference type="NCBIfam" id="TIGR01746">
    <property type="entry name" value="Thioester-redct"/>
    <property type="match status" value="1"/>
</dbReference>
<evidence type="ECO:0000256" key="10">
    <source>
        <dbReference type="ARBA" id="ARBA00022857"/>
    </source>
</evidence>
<protein>
    <recommendedName>
        <fullName evidence="14">Alpha-aminoadipate reductase</fullName>
        <ecNumber evidence="6">1.2.1.31</ecNumber>
        <ecNumber evidence="5">1.2.1.95</ecNumber>
    </recommendedName>
    <alternativeName>
        <fullName evidence="13">L-aminoadipate-semialdehyde dehydrogenase</fullName>
    </alternativeName>
</protein>
<dbReference type="InterPro" id="IPR036291">
    <property type="entry name" value="NAD(P)-bd_dom_sf"/>
</dbReference>
<evidence type="ECO:0000313" key="20">
    <source>
        <dbReference type="Proteomes" id="UP001648503"/>
    </source>
</evidence>
<evidence type="ECO:0000313" key="19">
    <source>
        <dbReference type="EMBL" id="KAH6586964.1"/>
    </source>
</evidence>
<dbReference type="PANTHER" id="PTHR44845">
    <property type="entry name" value="CARRIER DOMAIN-CONTAINING PROTEIN"/>
    <property type="match status" value="1"/>
</dbReference>
<dbReference type="InterPro" id="IPR000873">
    <property type="entry name" value="AMP-dep_synth/lig_dom"/>
</dbReference>
<dbReference type="Proteomes" id="UP001648503">
    <property type="component" value="Unassembled WGS sequence"/>
</dbReference>
<evidence type="ECO:0000256" key="1">
    <source>
        <dbReference type="ARBA" id="ARBA00001957"/>
    </source>
</evidence>
<keyword evidence="11" id="KW-0560">Oxidoreductase</keyword>
<dbReference type="SUPFAM" id="SSF56801">
    <property type="entry name" value="Acetyl-CoA synthetase-like"/>
    <property type="match status" value="1"/>
</dbReference>
<dbReference type="SMART" id="SM00823">
    <property type="entry name" value="PKS_PP"/>
    <property type="match status" value="1"/>
</dbReference>
<dbReference type="Gene3D" id="3.40.50.720">
    <property type="entry name" value="NAD(P)-binding Rossmann-like Domain"/>
    <property type="match status" value="1"/>
</dbReference>
<keyword evidence="8" id="KW-0597">Phosphoprotein</keyword>
<comment type="catalytic activity">
    <reaction evidence="16">
        <text>(S)-2-amino-6-oxohexanoate + NAD(+) + H2O = L-2-aminoadipate + NADH + 2 H(+)</text>
        <dbReference type="Rhea" id="RHEA:12308"/>
        <dbReference type="ChEBI" id="CHEBI:15377"/>
        <dbReference type="ChEBI" id="CHEBI:15378"/>
        <dbReference type="ChEBI" id="CHEBI:57540"/>
        <dbReference type="ChEBI" id="CHEBI:57945"/>
        <dbReference type="ChEBI" id="CHEBI:58321"/>
        <dbReference type="ChEBI" id="CHEBI:58672"/>
        <dbReference type="EC" id="1.2.1.31"/>
    </reaction>
</comment>
<dbReference type="PROSITE" id="PS00012">
    <property type="entry name" value="PHOSPHOPANTETHEINE"/>
    <property type="match status" value="1"/>
</dbReference>
<dbReference type="InterPro" id="IPR042099">
    <property type="entry name" value="ANL_N_sf"/>
</dbReference>
<comment type="cofactor">
    <cofactor evidence="1">
        <name>pantetheine 4'-phosphate</name>
        <dbReference type="ChEBI" id="CHEBI:47942"/>
    </cofactor>
</comment>
<evidence type="ECO:0000256" key="16">
    <source>
        <dbReference type="ARBA" id="ARBA00048414"/>
    </source>
</evidence>
<dbReference type="SUPFAM" id="SSF52777">
    <property type="entry name" value="CoA-dependent acyltransferases"/>
    <property type="match status" value="1"/>
</dbReference>
<dbReference type="PROSITE" id="PS00455">
    <property type="entry name" value="AMP_BINDING"/>
    <property type="match status" value="1"/>
</dbReference>
<dbReference type="EC" id="1.2.1.95" evidence="5"/>
<evidence type="ECO:0000256" key="17">
    <source>
        <dbReference type="ARBA" id="ARBA00049537"/>
    </source>
</evidence>
<dbReference type="InterPro" id="IPR013120">
    <property type="entry name" value="FAR_NAD-bd"/>
</dbReference>
<dbReference type="NCBIfam" id="TIGR03443">
    <property type="entry name" value="alpha_am_amid"/>
    <property type="match status" value="1"/>
</dbReference>
<dbReference type="InterPro" id="IPR009081">
    <property type="entry name" value="PP-bd_ACP"/>
</dbReference>
<dbReference type="Gene3D" id="3.30.300.30">
    <property type="match status" value="1"/>
</dbReference>
<feature type="domain" description="Carrier" evidence="18">
    <location>
        <begin position="867"/>
        <end position="944"/>
    </location>
</feature>
<dbReference type="Pfam" id="PF07993">
    <property type="entry name" value="NAD_binding_4"/>
    <property type="match status" value="1"/>
</dbReference>
<dbReference type="InterPro" id="IPR010071">
    <property type="entry name" value="AA_adenyl_dom"/>
</dbReference>
<dbReference type="Pfam" id="PF00668">
    <property type="entry name" value="Condensation"/>
    <property type="match status" value="1"/>
</dbReference>
<accession>A0ABQ8EUW6</accession>
<dbReference type="EMBL" id="JAFCIX010000569">
    <property type="protein sequence ID" value="KAH6586964.1"/>
    <property type="molecule type" value="Genomic_DNA"/>
</dbReference>
<sequence>MPGAAQLERWLLRLTALTELMLPTDYPRPVPVHTVEAELLTDIKESTAMAIMQLSFSAAQSLVSGATSSSVTNCNDNAVLGSPPSPFTILLAAFSVLLHRYTGEHDITIGSSSVSSNPLVLRTSISGSNTFLQVVESILKTEADALSDEVPFAALVDAMMCAHASAYDDVTSHPALFKVRFFNLTDTTAQTLASSTTSSNCDLTVFISQAPTLRRMLPIQIKMVYNAVLFSASRIQDIFDQLQLLLESAAANPSLPINQISLVTPKSKAALPDPRADLDWGGFHGAIPDIFSANARNHPDMPCVLESQPSGLIRTFTYQKINQAANIVAHYLLNNGIQREDVVVLYSYRGVDLVIAIMGVLKAGATFSVIDPAYPPARQIVYLSVAQPRGLIVLSKAGVLDKSVRTYITDKLSIVCEIPSLLISDDGSLYGGSTPQMSSKDSESVDVLAHLCDTSGVDPNIVIGPDSIGTLSFTSGSTGTPKGVCGRHYSLTHFYPWMSREFQLTSAERFTMLSGIAHDPIQRDIFTPLFLGARLCIPTGEDIGSPGSLAKWMAEQQITITNLTPAMGQLLSANATHHIPTLRHAFFVGDVLTKRDVLRLQHLAPNTHVINMYGTTETQRAVSFLTIPPISSNPAYLMDEKDIIPAGKGMKDVQLLIVNSCNMLCGVGEVGEIYVRSGGLAEGYLSLPEATASKFLPNPFNPKVEDTTPVSEANPSSYYHGPRDRLYRTGDLGRYRPDGSVECTGRADDQVKIRGFRIELGEIDTHLSQHPSVRENVTLVRRDKFEEMTLVTYFVPMSALDNVAETISDIRAYLKQKLPSYAIPTVIVPIARMPLTPNGKVDKNILPFPDTALSKAQDATSDTANSSDLTPFQSKVCQIWALLLNLPMTSIGLNDHFFEIGGHSILATRLVFELRKEFTIEVPLGIVYKSPTVFEMARAIERSRGGDLVISSVPLASQGASDMESSNIRRDSNLDVLQSPEDELFDYAADLDVVDDLSISASNLPEYTHMTLSSGTATLFLTGATGFLGAFILGSLLSRFPGAKIICLARAKSDAAALERIIDSSQRHLVWKQEWLEAGRVHALAGDLGADMFGLTLEHWNDLAEKVDVIVHNGALVHWVYPYAKLRSANVIGTKTALRLATSHHLKALHFVSSTSVLDTEEYMRKQEAGTSVLESDNLEGSRYSLRSGYGQTKWVAERLVMRANSRGVPTTIIRPGYIVGDSHTGVTNTDDFLWRLVKGCIQLGKVPLISNTINMCSVDYVAECISEIVASPKSSTLGVFHMWNRDRFRFNDMFSSLSKLGCSLEQCEYVYWRTSLMEFTLSSKDSALYPLLHFVLDDLPTSTKSPELDDANTMAIIAETKVQCANMLDLMPLYLGYLVAVEFLEASSTSSLPSLEVWSTTRGVSRSGN</sequence>
<evidence type="ECO:0000256" key="11">
    <source>
        <dbReference type="ARBA" id="ARBA00023002"/>
    </source>
</evidence>
<evidence type="ECO:0000256" key="15">
    <source>
        <dbReference type="ARBA" id="ARBA00048260"/>
    </source>
</evidence>
<dbReference type="InterPro" id="IPR001242">
    <property type="entry name" value="Condensation_dom"/>
</dbReference>
<evidence type="ECO:0000256" key="3">
    <source>
        <dbReference type="ARBA" id="ARBA00004827"/>
    </source>
</evidence>
<dbReference type="InterPro" id="IPR045851">
    <property type="entry name" value="AMP-bd_C_sf"/>
</dbReference>
<evidence type="ECO:0000256" key="7">
    <source>
        <dbReference type="ARBA" id="ARBA00022450"/>
    </source>
</evidence>
<organism evidence="19 20">
    <name type="scientific">Batrachochytrium salamandrivorans</name>
    <dbReference type="NCBI Taxonomy" id="1357716"/>
    <lineage>
        <taxon>Eukaryota</taxon>
        <taxon>Fungi</taxon>
        <taxon>Fungi incertae sedis</taxon>
        <taxon>Chytridiomycota</taxon>
        <taxon>Chytridiomycota incertae sedis</taxon>
        <taxon>Chytridiomycetes</taxon>
        <taxon>Rhizophydiales</taxon>
        <taxon>Rhizophydiales incertae sedis</taxon>
        <taxon>Batrachochytrium</taxon>
    </lineage>
</organism>
<dbReference type="Pfam" id="PF13193">
    <property type="entry name" value="AMP-binding_C"/>
    <property type="match status" value="1"/>
</dbReference>
<dbReference type="PANTHER" id="PTHR44845:SF1">
    <property type="entry name" value="L-2-AMINOADIPATE REDUCTASE"/>
    <property type="match status" value="1"/>
</dbReference>
<dbReference type="InterPro" id="IPR036736">
    <property type="entry name" value="ACP-like_sf"/>
</dbReference>
<dbReference type="Pfam" id="PF00501">
    <property type="entry name" value="AMP-binding"/>
    <property type="match status" value="1"/>
</dbReference>
<dbReference type="PROSITE" id="PS50075">
    <property type="entry name" value="CARRIER"/>
    <property type="match status" value="1"/>
</dbReference>
<evidence type="ECO:0000256" key="6">
    <source>
        <dbReference type="ARBA" id="ARBA00013073"/>
    </source>
</evidence>
<dbReference type="InterPro" id="IPR020806">
    <property type="entry name" value="PKS_PP-bd"/>
</dbReference>
<evidence type="ECO:0000256" key="12">
    <source>
        <dbReference type="ARBA" id="ARBA00023154"/>
    </source>
</evidence>
<keyword evidence="10" id="KW-0521">NADP</keyword>